<reference evidence="1 2" key="1">
    <citation type="journal article" date="2015" name="Genome Announc.">
        <title>Expanding the biotechnology potential of lactobacilli through comparative genomics of 213 strains and associated genera.</title>
        <authorList>
            <person name="Sun Z."/>
            <person name="Harris H.M."/>
            <person name="McCann A."/>
            <person name="Guo C."/>
            <person name="Argimon S."/>
            <person name="Zhang W."/>
            <person name="Yang X."/>
            <person name="Jeffery I.B."/>
            <person name="Cooney J.C."/>
            <person name="Kagawa T.F."/>
            <person name="Liu W."/>
            <person name="Song Y."/>
            <person name="Salvetti E."/>
            <person name="Wrobel A."/>
            <person name="Rasinkangas P."/>
            <person name="Parkhill J."/>
            <person name="Rea M.C."/>
            <person name="O'Sullivan O."/>
            <person name="Ritari J."/>
            <person name="Douillard F.P."/>
            <person name="Paul Ross R."/>
            <person name="Yang R."/>
            <person name="Briner A.E."/>
            <person name="Felis G.E."/>
            <person name="de Vos W.M."/>
            <person name="Barrangou R."/>
            <person name="Klaenhammer T.R."/>
            <person name="Caufield P.W."/>
            <person name="Cui Y."/>
            <person name="Zhang H."/>
            <person name="O'Toole P.W."/>
        </authorList>
    </citation>
    <scope>NUCLEOTIDE SEQUENCE [LARGE SCALE GENOMIC DNA]</scope>
    <source>
        <strain evidence="1 2">DSM 20505</strain>
    </source>
</reference>
<sequence length="445" mass="51364">MTNLRIKDNTVYPWTLFQAVPQLTAALTNQSLAQLVAQGLFVFPNSINQSPDLTADQFVLRSVNRSFQSSNVMGFIGLGQEQLVIGSRFGQKNADYFLHYMLSHVLEFPNVVNLDADTDESQHLFDLLVYVFPQYLKAALRKGVFKTYIRREYNDANVKGTIDIARHLQQNTPFLGKIAYSQREFVYDNYLMELVRHTIEFIKQRQYGRALLAPVQNEVAQVIHTTAGYERFARRQVIIKNQDNPVRHAYYSEYRVLQRLCLMILQHQKQQFGSGSSQLHGILFDGAWLWEEYVNQLIGKWYFHPMNKGGRGAQQLFTGDTGQLGLIYPDFIGRNAQNRVIADTKYKPVGNIGGRDYLQVVAYMFRFDARTAFYLYPEQSELEDTVLKLNQGISYEQNVSPRTDIQLIKCGLSIPQRAANYDDFVGKMHKNESEFLTRIQCMVHQ</sequence>
<dbReference type="PATRIC" id="fig|1291052.5.peg.1064"/>
<dbReference type="PANTHER" id="PTHR38733:SF1">
    <property type="entry name" value="TYPE IV METHYL-DIRECTED RESTRICTION ENZYME ECOKMCRBC"/>
    <property type="match status" value="1"/>
</dbReference>
<organism evidence="1 2">
    <name type="scientific">Lacticaseibacillus sharpeae JCM 1186 = DSM 20505</name>
    <dbReference type="NCBI Taxonomy" id="1291052"/>
    <lineage>
        <taxon>Bacteria</taxon>
        <taxon>Bacillati</taxon>
        <taxon>Bacillota</taxon>
        <taxon>Bacilli</taxon>
        <taxon>Lactobacillales</taxon>
        <taxon>Lactobacillaceae</taxon>
        <taxon>Lacticaseibacillus</taxon>
    </lineage>
</organism>
<dbReference type="PANTHER" id="PTHR38733">
    <property type="entry name" value="PROTEIN MCRC"/>
    <property type="match status" value="1"/>
</dbReference>
<dbReference type="RefSeq" id="WP_054678232.1">
    <property type="nucleotide sequence ID" value="NZ_AYYO01000014.1"/>
</dbReference>
<name>A0A0R1ZUA0_9LACO</name>
<evidence type="ECO:0008006" key="3">
    <source>
        <dbReference type="Google" id="ProtNLM"/>
    </source>
</evidence>
<evidence type="ECO:0000313" key="1">
    <source>
        <dbReference type="EMBL" id="KRM55675.1"/>
    </source>
</evidence>
<proteinExistence type="predicted"/>
<dbReference type="EMBL" id="AYYO01000014">
    <property type="protein sequence ID" value="KRM55675.1"/>
    <property type="molecule type" value="Genomic_DNA"/>
</dbReference>
<dbReference type="STRING" id="1291052.FC18_GL001046"/>
<dbReference type="Pfam" id="PF10117">
    <property type="entry name" value="McrBC"/>
    <property type="match status" value="1"/>
</dbReference>
<dbReference type="InterPro" id="IPR019292">
    <property type="entry name" value="McrC"/>
</dbReference>
<dbReference type="AlphaFoldDB" id="A0A0R1ZUA0"/>
<keyword evidence="2" id="KW-1185">Reference proteome</keyword>
<dbReference type="Proteomes" id="UP000051679">
    <property type="component" value="Unassembled WGS sequence"/>
</dbReference>
<evidence type="ECO:0000313" key="2">
    <source>
        <dbReference type="Proteomes" id="UP000051679"/>
    </source>
</evidence>
<accession>A0A0R1ZUA0</accession>
<dbReference type="OrthoDB" id="307209at2"/>
<gene>
    <name evidence="1" type="ORF">FC18_GL001046</name>
</gene>
<comment type="caution">
    <text evidence="1">The sequence shown here is derived from an EMBL/GenBank/DDBJ whole genome shotgun (WGS) entry which is preliminary data.</text>
</comment>
<protein>
    <recommendedName>
        <fullName evidence="3">5-methylcytosine-specific restriction enzyme subunit McrC</fullName>
    </recommendedName>
</protein>